<evidence type="ECO:0000313" key="3">
    <source>
        <dbReference type="Proteomes" id="UP000799764"/>
    </source>
</evidence>
<proteinExistence type="predicted"/>
<keyword evidence="3" id="KW-1185">Reference proteome</keyword>
<evidence type="ECO:0000313" key="2">
    <source>
        <dbReference type="EMBL" id="KAF2443193.1"/>
    </source>
</evidence>
<gene>
    <name evidence="2" type="ORF">P171DRAFT_487143</name>
</gene>
<feature type="compositionally biased region" description="Basic residues" evidence="1">
    <location>
        <begin position="118"/>
        <end position="128"/>
    </location>
</feature>
<feature type="compositionally biased region" description="Basic and acidic residues" evidence="1">
    <location>
        <begin position="100"/>
        <end position="117"/>
    </location>
</feature>
<name>A0A9P4PHC9_9PLEO</name>
<organism evidence="2 3">
    <name type="scientific">Karstenula rhodostoma CBS 690.94</name>
    <dbReference type="NCBI Taxonomy" id="1392251"/>
    <lineage>
        <taxon>Eukaryota</taxon>
        <taxon>Fungi</taxon>
        <taxon>Dikarya</taxon>
        <taxon>Ascomycota</taxon>
        <taxon>Pezizomycotina</taxon>
        <taxon>Dothideomycetes</taxon>
        <taxon>Pleosporomycetidae</taxon>
        <taxon>Pleosporales</taxon>
        <taxon>Massarineae</taxon>
        <taxon>Didymosphaeriaceae</taxon>
        <taxon>Karstenula</taxon>
    </lineage>
</organism>
<sequence>MGGSVRWRAHTAVWACNLAWAERSDAAGDSPVVFIILCAAHRQSRLAAASYIAASKVAPSWSEGDTGTDGPDGASCDGTPKASVHPAAAREASSFMLQRRVGEREQTLQRHKEEGARRAKVKRPTAQV</sequence>
<accession>A0A9P4PHC9</accession>
<comment type="caution">
    <text evidence="2">The sequence shown here is derived from an EMBL/GenBank/DDBJ whole genome shotgun (WGS) entry which is preliminary data.</text>
</comment>
<dbReference type="AlphaFoldDB" id="A0A9P4PHC9"/>
<feature type="region of interest" description="Disordered" evidence="1">
    <location>
        <begin position="57"/>
        <end position="128"/>
    </location>
</feature>
<protein>
    <submittedName>
        <fullName evidence="2">Uncharacterized protein</fullName>
    </submittedName>
</protein>
<evidence type="ECO:0000256" key="1">
    <source>
        <dbReference type="SAM" id="MobiDB-lite"/>
    </source>
</evidence>
<dbReference type="Proteomes" id="UP000799764">
    <property type="component" value="Unassembled WGS sequence"/>
</dbReference>
<dbReference type="EMBL" id="MU001503">
    <property type="protein sequence ID" value="KAF2443193.1"/>
    <property type="molecule type" value="Genomic_DNA"/>
</dbReference>
<reference evidence="2" key="1">
    <citation type="journal article" date="2020" name="Stud. Mycol.">
        <title>101 Dothideomycetes genomes: a test case for predicting lifestyles and emergence of pathogens.</title>
        <authorList>
            <person name="Haridas S."/>
            <person name="Albert R."/>
            <person name="Binder M."/>
            <person name="Bloem J."/>
            <person name="Labutti K."/>
            <person name="Salamov A."/>
            <person name="Andreopoulos B."/>
            <person name="Baker S."/>
            <person name="Barry K."/>
            <person name="Bills G."/>
            <person name="Bluhm B."/>
            <person name="Cannon C."/>
            <person name="Castanera R."/>
            <person name="Culley D."/>
            <person name="Daum C."/>
            <person name="Ezra D."/>
            <person name="Gonzalez J."/>
            <person name="Henrissat B."/>
            <person name="Kuo A."/>
            <person name="Liang C."/>
            <person name="Lipzen A."/>
            <person name="Lutzoni F."/>
            <person name="Magnuson J."/>
            <person name="Mondo S."/>
            <person name="Nolan M."/>
            <person name="Ohm R."/>
            <person name="Pangilinan J."/>
            <person name="Park H.-J."/>
            <person name="Ramirez L."/>
            <person name="Alfaro M."/>
            <person name="Sun H."/>
            <person name="Tritt A."/>
            <person name="Yoshinaga Y."/>
            <person name="Zwiers L.-H."/>
            <person name="Turgeon B."/>
            <person name="Goodwin S."/>
            <person name="Spatafora J."/>
            <person name="Crous P."/>
            <person name="Grigoriev I."/>
        </authorList>
    </citation>
    <scope>NUCLEOTIDE SEQUENCE</scope>
    <source>
        <strain evidence="2">CBS 690.94</strain>
    </source>
</reference>